<feature type="repeat" description="WD" evidence="1">
    <location>
        <begin position="65"/>
        <end position="99"/>
    </location>
</feature>
<dbReference type="PROSITE" id="PS50082">
    <property type="entry name" value="WD_REPEATS_2"/>
    <property type="match status" value="2"/>
</dbReference>
<dbReference type="SUPFAM" id="SSF50978">
    <property type="entry name" value="WD40 repeat-like"/>
    <property type="match status" value="1"/>
</dbReference>
<evidence type="ECO:0000256" key="2">
    <source>
        <dbReference type="SAM" id="MobiDB-lite"/>
    </source>
</evidence>
<dbReference type="SMART" id="SM00320">
    <property type="entry name" value="WD40"/>
    <property type="match status" value="4"/>
</dbReference>
<reference evidence="3 4" key="1">
    <citation type="journal article" date="2024" name="Nat. Commun.">
        <title>Phylogenomics reveals the evolutionary origins of lichenization in chlorophyte algae.</title>
        <authorList>
            <person name="Puginier C."/>
            <person name="Libourel C."/>
            <person name="Otte J."/>
            <person name="Skaloud P."/>
            <person name="Haon M."/>
            <person name="Grisel S."/>
            <person name="Petersen M."/>
            <person name="Berrin J.G."/>
            <person name="Delaux P.M."/>
            <person name="Dal Grande F."/>
            <person name="Keller J."/>
        </authorList>
    </citation>
    <scope>NUCLEOTIDE SEQUENCE [LARGE SCALE GENOMIC DNA]</scope>
    <source>
        <strain evidence="3 4">SAG 245.80</strain>
    </source>
</reference>
<dbReference type="PANTHER" id="PTHR45282">
    <property type="entry name" value="OS03G0858400 PROTEIN"/>
    <property type="match status" value="1"/>
</dbReference>
<dbReference type="AlphaFoldDB" id="A0AAW1RFW5"/>
<dbReference type="InterPro" id="IPR036322">
    <property type="entry name" value="WD40_repeat_dom_sf"/>
</dbReference>
<proteinExistence type="predicted"/>
<dbReference type="InterPro" id="IPR001680">
    <property type="entry name" value="WD40_rpt"/>
</dbReference>
<protein>
    <recommendedName>
        <fullName evidence="5">Anaphase-promoting complex subunit 4 WD40 domain-containing protein</fullName>
    </recommendedName>
</protein>
<gene>
    <name evidence="3" type="ORF">WJX81_002288</name>
</gene>
<dbReference type="Proteomes" id="UP001445335">
    <property type="component" value="Unassembled WGS sequence"/>
</dbReference>
<dbReference type="Pfam" id="PF00400">
    <property type="entry name" value="WD40"/>
    <property type="match status" value="3"/>
</dbReference>
<evidence type="ECO:0000313" key="3">
    <source>
        <dbReference type="EMBL" id="KAK9832499.1"/>
    </source>
</evidence>
<dbReference type="Gene3D" id="2.130.10.10">
    <property type="entry name" value="YVTN repeat-like/Quinoprotein amine dehydrogenase"/>
    <property type="match status" value="3"/>
</dbReference>
<evidence type="ECO:0000313" key="4">
    <source>
        <dbReference type="Proteomes" id="UP001445335"/>
    </source>
</evidence>
<feature type="repeat" description="WD" evidence="1">
    <location>
        <begin position="256"/>
        <end position="289"/>
    </location>
</feature>
<name>A0AAW1RFW5_9CHLO</name>
<comment type="caution">
    <text evidence="3">The sequence shown here is derived from an EMBL/GenBank/DDBJ whole genome shotgun (WGS) entry which is preliminary data.</text>
</comment>
<dbReference type="InterPro" id="IPR015943">
    <property type="entry name" value="WD40/YVTN_repeat-like_dom_sf"/>
</dbReference>
<organism evidence="3 4">
    <name type="scientific">Elliptochloris bilobata</name>
    <dbReference type="NCBI Taxonomy" id="381761"/>
    <lineage>
        <taxon>Eukaryota</taxon>
        <taxon>Viridiplantae</taxon>
        <taxon>Chlorophyta</taxon>
        <taxon>core chlorophytes</taxon>
        <taxon>Trebouxiophyceae</taxon>
        <taxon>Trebouxiophyceae incertae sedis</taxon>
        <taxon>Elliptochloris clade</taxon>
        <taxon>Elliptochloris</taxon>
    </lineage>
</organism>
<keyword evidence="1" id="KW-0853">WD repeat</keyword>
<evidence type="ECO:0000256" key="1">
    <source>
        <dbReference type="PROSITE-ProRule" id="PRU00221"/>
    </source>
</evidence>
<dbReference type="EMBL" id="JALJOU010000041">
    <property type="protein sequence ID" value="KAK9832499.1"/>
    <property type="molecule type" value="Genomic_DNA"/>
</dbReference>
<keyword evidence="4" id="KW-1185">Reference proteome</keyword>
<dbReference type="PANTHER" id="PTHR45282:SF2">
    <property type="entry name" value="OS03G0858400 PROTEIN"/>
    <property type="match status" value="1"/>
</dbReference>
<feature type="region of interest" description="Disordered" evidence="2">
    <location>
        <begin position="1"/>
        <end position="30"/>
    </location>
</feature>
<accession>A0AAW1RFW5</accession>
<sequence>MRRKQAGREQLSQRVQVEEAQGAPAKPGVSLKQLLKESSRAAAKGKHGTGAPDKAALHPLHVNTLKGHQGAISGVAFSADGAALATVCEDRALRIYRMDDIADPGLNFRRRNLLQTPVGVAAGDAPGQVAVLVEGRGDTAGVEMLGIGSGSGEAPAWAAADVLRGQAPLCLCSGTGASGRGVLLAAAAKTRLAVLDARSGAVLASLDSAGLVNHGAALSADGRLFAAATFTADVKVHEVKLNAGGDFISCAKVMDLKGHKSQVQAVAFSPDGAQAATASRDGTWCVWGLGVRHWLQEDAKKVLQAGQGLPPGACFQQLAFGPGSVVAAAAPGGELHFLDTRSGHLLEVVDAHEGDIACMQWSPVQHRLGGSRVAVLATGAGDKRVRLWRAPRV</sequence>
<evidence type="ECO:0008006" key="5">
    <source>
        <dbReference type="Google" id="ProtNLM"/>
    </source>
</evidence>
<dbReference type="PROSITE" id="PS50294">
    <property type="entry name" value="WD_REPEATS_REGION"/>
    <property type="match status" value="3"/>
</dbReference>